<dbReference type="InterPro" id="IPR011990">
    <property type="entry name" value="TPR-like_helical_dom_sf"/>
</dbReference>
<dbReference type="AlphaFoldDB" id="X1L9X5"/>
<organism evidence="1">
    <name type="scientific">marine sediment metagenome</name>
    <dbReference type="NCBI Taxonomy" id="412755"/>
    <lineage>
        <taxon>unclassified sequences</taxon>
        <taxon>metagenomes</taxon>
        <taxon>ecological metagenomes</taxon>
    </lineage>
</organism>
<reference evidence="1" key="1">
    <citation type="journal article" date="2014" name="Front. Microbiol.">
        <title>High frequency of phylogenetically diverse reductive dehalogenase-homologous genes in deep subseafloor sedimentary metagenomes.</title>
        <authorList>
            <person name="Kawai M."/>
            <person name="Futagami T."/>
            <person name="Toyoda A."/>
            <person name="Takaki Y."/>
            <person name="Nishi S."/>
            <person name="Hori S."/>
            <person name="Arai W."/>
            <person name="Tsubouchi T."/>
            <person name="Morono Y."/>
            <person name="Uchiyama I."/>
            <person name="Ito T."/>
            <person name="Fujiyama A."/>
            <person name="Inagaki F."/>
            <person name="Takami H."/>
        </authorList>
    </citation>
    <scope>NUCLEOTIDE SEQUENCE</scope>
    <source>
        <strain evidence="1">Expedition CK06-06</strain>
    </source>
</reference>
<proteinExistence type="predicted"/>
<comment type="caution">
    <text evidence="1">The sequence shown here is derived from an EMBL/GenBank/DDBJ whole genome shotgun (WGS) entry which is preliminary data.</text>
</comment>
<evidence type="ECO:0008006" key="2">
    <source>
        <dbReference type="Google" id="ProtNLM"/>
    </source>
</evidence>
<dbReference type="EMBL" id="BARU01048794">
    <property type="protein sequence ID" value="GAH99224.1"/>
    <property type="molecule type" value="Genomic_DNA"/>
</dbReference>
<name>X1L9X5_9ZZZZ</name>
<gene>
    <name evidence="1" type="ORF">S03H2_72294</name>
</gene>
<feature type="non-terminal residue" evidence="1">
    <location>
        <position position="1"/>
    </location>
</feature>
<protein>
    <recommendedName>
        <fullName evidence="2">Tetratricopeptide repeat protein</fullName>
    </recommendedName>
</protein>
<sequence>YLDLYLECFGKVASLDPSEVDFWESAVRCHEKLGNSEKAKEWIELGSRLKANDI</sequence>
<accession>X1L9X5</accession>
<dbReference type="Gene3D" id="1.25.40.10">
    <property type="entry name" value="Tetratricopeptide repeat domain"/>
    <property type="match status" value="1"/>
</dbReference>
<evidence type="ECO:0000313" key="1">
    <source>
        <dbReference type="EMBL" id="GAH99224.1"/>
    </source>
</evidence>